<dbReference type="Proteomes" id="UP000038622">
    <property type="component" value="Unassembled WGS sequence"/>
</dbReference>
<evidence type="ECO:0000313" key="4">
    <source>
        <dbReference type="Proteomes" id="UP000038622"/>
    </source>
</evidence>
<evidence type="ECO:0000313" key="5">
    <source>
        <dbReference type="Proteomes" id="UP000041394"/>
    </source>
</evidence>
<sequence length="68" mass="7198">MLFSNLPELNAKLPATQKGLFDDLGTKEAKEGLEDAKGDLKAMVLAQSSSANPCPRLGLIKRTSPPSS</sequence>
<reference evidence="4" key="3">
    <citation type="submission" date="2014-12" db="EMBL/GenBank/DDBJ databases">
        <authorList>
            <person name="Smet A."/>
        </authorList>
    </citation>
    <scope>NUCLEOTIDE SEQUENCE [LARGE SCALE GENOMIC DNA]</scope>
</reference>
<gene>
    <name evidence="1" type="ORF">HAL011_07000</name>
    <name evidence="2" type="ORF">HAL013_10470</name>
    <name evidence="3" type="ORF">HAL09_09870</name>
</gene>
<organism evidence="3 5">
    <name type="scientific">Helicobacter ailurogastricus</name>
    <dbReference type="NCBI Taxonomy" id="1578720"/>
    <lineage>
        <taxon>Bacteria</taxon>
        <taxon>Pseudomonadati</taxon>
        <taxon>Campylobacterota</taxon>
        <taxon>Epsilonproteobacteria</taxon>
        <taxon>Campylobacterales</taxon>
        <taxon>Helicobacteraceae</taxon>
        <taxon>Helicobacter</taxon>
    </lineage>
</organism>
<protein>
    <submittedName>
        <fullName evidence="3">Uncharacterized protein</fullName>
    </submittedName>
</protein>
<dbReference type="EMBL" id="CDML01000019">
    <property type="protein sequence ID" value="CRF40929.1"/>
    <property type="molecule type" value="Genomic_DNA"/>
</dbReference>
<evidence type="ECO:0000313" key="3">
    <source>
        <dbReference type="EMBL" id="CRF44405.1"/>
    </source>
</evidence>
<dbReference type="EMBL" id="CDMH01000047">
    <property type="protein sequence ID" value="CRF42837.1"/>
    <property type="molecule type" value="Genomic_DNA"/>
</dbReference>
<reference evidence="3" key="1">
    <citation type="submission" date="2014-12" db="EMBL/GenBank/DDBJ databases">
        <title>Whole genome sequences of four Staphylococcus schleiferi canine isolates.</title>
        <authorList>
            <person name="Misic A.M."/>
            <person name="Cain C."/>
            <person name="Morris D.O."/>
            <person name="Rankin S."/>
            <person name="Beiting D."/>
        </authorList>
    </citation>
    <scope>NUCLEOTIDE SEQUENCE</scope>
    <source>
        <strain evidence="1">ASB11</strain>
        <strain evidence="2">ASB13</strain>
        <strain evidence="3">ASB9</strain>
    </source>
</reference>
<dbReference type="EMBL" id="CDMN01000037">
    <property type="protein sequence ID" value="CRF44405.1"/>
    <property type="molecule type" value="Genomic_DNA"/>
</dbReference>
<dbReference type="Proteomes" id="UP000041394">
    <property type="component" value="Unassembled WGS sequence"/>
</dbReference>
<accession>A0A0K2XAQ1</accession>
<reference evidence="5 6" key="2">
    <citation type="submission" date="2014-12" db="EMBL/GenBank/DDBJ databases">
        <authorList>
            <person name="Jaenicke S."/>
        </authorList>
    </citation>
    <scope>NUCLEOTIDE SEQUENCE [LARGE SCALE GENOMIC DNA]</scope>
</reference>
<evidence type="ECO:0000313" key="1">
    <source>
        <dbReference type="EMBL" id="CRF40929.1"/>
    </source>
</evidence>
<dbReference type="Proteomes" id="UP000045175">
    <property type="component" value="Unassembled WGS sequence"/>
</dbReference>
<evidence type="ECO:0000313" key="6">
    <source>
        <dbReference type="Proteomes" id="UP000045175"/>
    </source>
</evidence>
<proteinExistence type="predicted"/>
<name>A0A0K2XAQ1_9HELI</name>
<evidence type="ECO:0000313" key="2">
    <source>
        <dbReference type="EMBL" id="CRF42837.1"/>
    </source>
</evidence>
<dbReference type="AlphaFoldDB" id="A0A0K2XAQ1"/>
<keyword evidence="4" id="KW-1185">Reference proteome</keyword>